<accession>A0A3E0WLB7</accession>
<evidence type="ECO:0000313" key="1">
    <source>
        <dbReference type="EMBL" id="RFA33750.1"/>
    </source>
</evidence>
<evidence type="ECO:0000313" key="2">
    <source>
        <dbReference type="Proteomes" id="UP000256763"/>
    </source>
</evidence>
<dbReference type="AlphaFoldDB" id="A0A3E0WLB7"/>
<dbReference type="Proteomes" id="UP000256763">
    <property type="component" value="Unassembled WGS sequence"/>
</dbReference>
<comment type="caution">
    <text evidence="1">The sequence shown here is derived from an EMBL/GenBank/DDBJ whole genome shotgun (WGS) entry which is preliminary data.</text>
</comment>
<reference evidence="2" key="1">
    <citation type="submission" date="2017-05" db="EMBL/GenBank/DDBJ databases">
        <authorList>
            <person name="Sharma S."/>
            <person name="Sidhu C."/>
            <person name="Pinnaka A.K."/>
        </authorList>
    </citation>
    <scope>NUCLEOTIDE SEQUENCE [LARGE SCALE GENOMIC DNA]</scope>
    <source>
        <strain evidence="2">AK93</strain>
    </source>
</reference>
<gene>
    <name evidence="1" type="ORF">CAL65_16510</name>
</gene>
<keyword evidence="2" id="KW-1185">Reference proteome</keyword>
<name>A0A3E0WLB7_9GAMM</name>
<sequence length="103" mass="12069">MPLYRVLLRGENFLVNLTGEPELLGFHVTHFVKAAAEEEAQQIAIIRTRKDPYLTGVLMNTRENPTRLEAEAIDRVYWPFWRKSGRYTFWEMKAPLSTGQDDR</sequence>
<protein>
    <submittedName>
        <fullName evidence="1">Uncharacterized protein</fullName>
    </submittedName>
</protein>
<dbReference type="EMBL" id="NFZW01000019">
    <property type="protein sequence ID" value="RFA33750.1"/>
    <property type="molecule type" value="Genomic_DNA"/>
</dbReference>
<organism evidence="1 2">
    <name type="scientific">Alkalilimnicola ehrlichii</name>
    <dbReference type="NCBI Taxonomy" id="351052"/>
    <lineage>
        <taxon>Bacteria</taxon>
        <taxon>Pseudomonadati</taxon>
        <taxon>Pseudomonadota</taxon>
        <taxon>Gammaproteobacteria</taxon>
        <taxon>Chromatiales</taxon>
        <taxon>Ectothiorhodospiraceae</taxon>
        <taxon>Alkalilimnicola</taxon>
    </lineage>
</organism>
<proteinExistence type="predicted"/>